<dbReference type="AlphaFoldDB" id="A0A3A8A824"/>
<dbReference type="PROSITE" id="PS00893">
    <property type="entry name" value="NUDIX_BOX"/>
    <property type="match status" value="1"/>
</dbReference>
<dbReference type="InterPro" id="IPR020084">
    <property type="entry name" value="NUDIX_hydrolase_CS"/>
</dbReference>
<gene>
    <name evidence="6" type="ORF">DEM25_012850</name>
</gene>
<evidence type="ECO:0000259" key="5">
    <source>
        <dbReference type="PROSITE" id="PS51462"/>
    </source>
</evidence>
<evidence type="ECO:0000256" key="4">
    <source>
        <dbReference type="ARBA" id="ARBA00022842"/>
    </source>
</evidence>
<accession>A0A3A8A824</accession>
<dbReference type="PANTHER" id="PTHR12629">
    <property type="entry name" value="DIPHOSPHOINOSITOL POLYPHOSPHATE PHOSPHOHYDROLASE"/>
    <property type="match status" value="1"/>
</dbReference>
<proteinExistence type="predicted"/>
<reference evidence="6 7" key="1">
    <citation type="journal article" date="2018" name="Int. J. Syst. Bacteriol.">
        <title>Oceaniradius stylonemae gen. nov., sp. nov., isolated from a red alga, Stylonema cornu-cervi.</title>
        <authorList>
            <person name="Jeong S."/>
        </authorList>
    </citation>
    <scope>NUCLEOTIDE SEQUENCE [LARGE SCALE GENOMIC DNA]</scope>
    <source>
        <strain evidence="6 7">StC1</strain>
    </source>
</reference>
<keyword evidence="3" id="KW-0378">Hydrolase</keyword>
<dbReference type="InterPro" id="IPR000086">
    <property type="entry name" value="NUDIX_hydrolase_dom"/>
</dbReference>
<evidence type="ECO:0000256" key="1">
    <source>
        <dbReference type="ARBA" id="ARBA00001946"/>
    </source>
</evidence>
<evidence type="ECO:0000256" key="3">
    <source>
        <dbReference type="ARBA" id="ARBA00022801"/>
    </source>
</evidence>
<dbReference type="Proteomes" id="UP000246132">
    <property type="component" value="Unassembled WGS sequence"/>
</dbReference>
<dbReference type="Pfam" id="PF00293">
    <property type="entry name" value="NUDIX"/>
    <property type="match status" value="1"/>
</dbReference>
<dbReference type="InterPro" id="IPR047198">
    <property type="entry name" value="DDP-like_NUDIX"/>
</dbReference>
<evidence type="ECO:0000256" key="2">
    <source>
        <dbReference type="ARBA" id="ARBA00022723"/>
    </source>
</evidence>
<dbReference type="RefSeq" id="WP_109769231.1">
    <property type="nucleotide sequence ID" value="NZ_JASHJQ010000002.1"/>
</dbReference>
<keyword evidence="4" id="KW-0460">Magnesium</keyword>
<dbReference type="EMBL" id="QFWV02000007">
    <property type="protein sequence ID" value="RKF06477.1"/>
    <property type="molecule type" value="Genomic_DNA"/>
</dbReference>
<comment type="caution">
    <text evidence="6">The sequence shown here is derived from an EMBL/GenBank/DDBJ whole genome shotgun (WGS) entry which is preliminary data.</text>
</comment>
<comment type="cofactor">
    <cofactor evidence="1">
        <name>Mg(2+)</name>
        <dbReference type="ChEBI" id="CHEBI:18420"/>
    </cofactor>
</comment>
<dbReference type="SUPFAM" id="SSF55811">
    <property type="entry name" value="Nudix"/>
    <property type="match status" value="1"/>
</dbReference>
<organism evidence="6 7">
    <name type="scientific">Oceaniradius stylonematis</name>
    <dbReference type="NCBI Taxonomy" id="2184161"/>
    <lineage>
        <taxon>Bacteria</taxon>
        <taxon>Pseudomonadati</taxon>
        <taxon>Pseudomonadota</taxon>
        <taxon>Alphaproteobacteria</taxon>
        <taxon>Hyphomicrobiales</taxon>
        <taxon>Ahrensiaceae</taxon>
        <taxon>Oceaniradius</taxon>
    </lineage>
</organism>
<dbReference type="GO" id="GO:0046872">
    <property type="term" value="F:metal ion binding"/>
    <property type="evidence" value="ECO:0007669"/>
    <property type="project" value="UniProtKB-KW"/>
</dbReference>
<name>A0A3A8A824_9HYPH</name>
<dbReference type="PROSITE" id="PS51462">
    <property type="entry name" value="NUDIX"/>
    <property type="match status" value="1"/>
</dbReference>
<dbReference type="InterPro" id="IPR015797">
    <property type="entry name" value="NUDIX_hydrolase-like_dom_sf"/>
</dbReference>
<dbReference type="PANTHER" id="PTHR12629:SF0">
    <property type="entry name" value="DIPHOSPHOINOSITOL-POLYPHOSPHATE DIPHOSPHATASE"/>
    <property type="match status" value="1"/>
</dbReference>
<keyword evidence="7" id="KW-1185">Reference proteome</keyword>
<dbReference type="CDD" id="cd04666">
    <property type="entry name" value="NUDIX_DIPP2_like_Nudt4"/>
    <property type="match status" value="1"/>
</dbReference>
<evidence type="ECO:0000313" key="7">
    <source>
        <dbReference type="Proteomes" id="UP000246132"/>
    </source>
</evidence>
<protein>
    <submittedName>
        <fullName evidence="6">NUDIX domain-containing protein</fullName>
    </submittedName>
</protein>
<dbReference type="OrthoDB" id="7066910at2"/>
<evidence type="ECO:0000313" key="6">
    <source>
        <dbReference type="EMBL" id="RKF06477.1"/>
    </source>
</evidence>
<dbReference type="GO" id="GO:0016462">
    <property type="term" value="F:pyrophosphatase activity"/>
    <property type="evidence" value="ECO:0007669"/>
    <property type="project" value="InterPro"/>
</dbReference>
<keyword evidence="2" id="KW-0479">Metal-binding</keyword>
<dbReference type="Gene3D" id="3.90.79.10">
    <property type="entry name" value="Nucleoside Triphosphate Pyrophosphohydrolase"/>
    <property type="match status" value="1"/>
</dbReference>
<dbReference type="GO" id="GO:0005737">
    <property type="term" value="C:cytoplasm"/>
    <property type="evidence" value="ECO:0007669"/>
    <property type="project" value="TreeGrafter"/>
</dbReference>
<feature type="domain" description="Nudix hydrolase" evidence="5">
    <location>
        <begin position="27"/>
        <end position="160"/>
    </location>
</feature>
<sequence length="168" mass="18429">MAENGTLSRILNQLRRAIGAAPEPDPVRAEQVAALVWRKAGKKKAEVLLITSRGTGRWILPKGWIETGESMGEAAAREAWEEAGIEGNVTGEPVGTYDYDKLEDDGQAIACRTHVFALAVTRQAKDWPERDERERKWVPAADAAGMVEEAELKVLLDAFATGWKKMAA</sequence>